<evidence type="ECO:0000256" key="6">
    <source>
        <dbReference type="ARBA" id="ARBA00022932"/>
    </source>
</evidence>
<dbReference type="GO" id="GO:0003887">
    <property type="term" value="F:DNA-directed DNA polymerase activity"/>
    <property type="evidence" value="ECO:0007669"/>
    <property type="project" value="UniProtKB-KW"/>
</dbReference>
<keyword evidence="3" id="KW-0808">Transferase</keyword>
<dbReference type="SUPFAM" id="SSF56672">
    <property type="entry name" value="DNA/RNA polymerases"/>
    <property type="match status" value="1"/>
</dbReference>
<dbReference type="GO" id="GO:0006260">
    <property type="term" value="P:DNA replication"/>
    <property type="evidence" value="ECO:0007669"/>
    <property type="project" value="UniProtKB-KW"/>
</dbReference>
<evidence type="ECO:0000256" key="7">
    <source>
        <dbReference type="ARBA" id="ARBA00023125"/>
    </source>
</evidence>
<dbReference type="Proteomes" id="UP000501690">
    <property type="component" value="Linkage Group LG9"/>
</dbReference>
<comment type="catalytic activity">
    <reaction evidence="8">
        <text>DNA(n) + a 2'-deoxyribonucleoside 5'-triphosphate = DNA(n+1) + diphosphate</text>
        <dbReference type="Rhea" id="RHEA:22508"/>
        <dbReference type="Rhea" id="RHEA-COMP:17339"/>
        <dbReference type="Rhea" id="RHEA-COMP:17340"/>
        <dbReference type="ChEBI" id="CHEBI:33019"/>
        <dbReference type="ChEBI" id="CHEBI:61560"/>
        <dbReference type="ChEBI" id="CHEBI:173112"/>
        <dbReference type="EC" id="2.7.7.7"/>
    </reaction>
</comment>
<gene>
    <name evidence="10" type="ORF">DEO72_LG9g192</name>
</gene>
<dbReference type="InterPro" id="IPR004868">
    <property type="entry name" value="DNA-dir_DNA_pol_B_mt/vir"/>
</dbReference>
<dbReference type="PANTHER" id="PTHR33568">
    <property type="entry name" value="DNA POLYMERASE"/>
    <property type="match status" value="1"/>
</dbReference>
<comment type="similarity">
    <text evidence="1">Belongs to the DNA polymerase type-B family.</text>
</comment>
<dbReference type="Gene3D" id="1.10.287.690">
    <property type="entry name" value="Helix hairpin bin"/>
    <property type="match status" value="1"/>
</dbReference>
<evidence type="ECO:0000256" key="2">
    <source>
        <dbReference type="ARBA" id="ARBA00012417"/>
    </source>
</evidence>
<name>A0A4D6MWZ7_VIGUN</name>
<dbReference type="EMBL" id="CP039353">
    <property type="protein sequence ID" value="QCE05191.1"/>
    <property type="molecule type" value="Genomic_DNA"/>
</dbReference>
<sequence length="140" mass="16121">MKSPFEDYVSDIFKSRQEAKKRGNEALSYIYKILLNSLYGRFGIKPESTITTICEENKYNYLIQNKDFNIANKLSDKDYILSDLNNRDDATDWAPPRLSAVQLAAAITACSRIHMYKSISREDCYYTDTDSVVLKNPIPE</sequence>
<dbReference type="AlphaFoldDB" id="A0A4D6MWZ7"/>
<keyword evidence="11" id="KW-1185">Reference proteome</keyword>
<dbReference type="EC" id="2.7.7.7" evidence="2"/>
<dbReference type="Gene3D" id="3.90.1600.10">
    <property type="entry name" value="Palm domain of DNA polymerase"/>
    <property type="match status" value="1"/>
</dbReference>
<keyword evidence="5" id="KW-0235">DNA replication</keyword>
<dbReference type="OrthoDB" id="1413807at2759"/>
<dbReference type="GO" id="GO:0000166">
    <property type="term" value="F:nucleotide binding"/>
    <property type="evidence" value="ECO:0007669"/>
    <property type="project" value="InterPro"/>
</dbReference>
<dbReference type="PANTHER" id="PTHR33568:SF3">
    <property type="entry name" value="DNA-DIRECTED DNA POLYMERASE"/>
    <property type="match status" value="1"/>
</dbReference>
<evidence type="ECO:0000256" key="1">
    <source>
        <dbReference type="ARBA" id="ARBA00005755"/>
    </source>
</evidence>
<evidence type="ECO:0000256" key="8">
    <source>
        <dbReference type="ARBA" id="ARBA00049244"/>
    </source>
</evidence>
<dbReference type="GO" id="GO:0003677">
    <property type="term" value="F:DNA binding"/>
    <property type="evidence" value="ECO:0007669"/>
    <property type="project" value="UniProtKB-KW"/>
</dbReference>
<keyword evidence="4" id="KW-0548">Nucleotidyltransferase</keyword>
<evidence type="ECO:0000313" key="10">
    <source>
        <dbReference type="EMBL" id="QCE05191.1"/>
    </source>
</evidence>
<accession>A0A4D6MWZ7</accession>
<keyword evidence="6" id="KW-0239">DNA-directed DNA polymerase</keyword>
<reference evidence="10 11" key="1">
    <citation type="submission" date="2019-04" db="EMBL/GenBank/DDBJ databases">
        <title>An improved genome assembly and genetic linkage map for asparagus bean, Vigna unguiculata ssp. sesquipedialis.</title>
        <authorList>
            <person name="Xia Q."/>
            <person name="Zhang R."/>
            <person name="Dong Y."/>
        </authorList>
    </citation>
    <scope>NUCLEOTIDE SEQUENCE [LARGE SCALE GENOMIC DNA]</scope>
    <source>
        <tissue evidence="10">Leaf</tissue>
    </source>
</reference>
<dbReference type="InterPro" id="IPR023211">
    <property type="entry name" value="DNA_pol_palm_dom_sf"/>
</dbReference>
<keyword evidence="7" id="KW-0238">DNA-binding</keyword>
<dbReference type="Pfam" id="PF03175">
    <property type="entry name" value="DNA_pol_B_2"/>
    <property type="match status" value="1"/>
</dbReference>
<protein>
    <recommendedName>
        <fullName evidence="2">DNA-directed DNA polymerase</fullName>
        <ecNumber evidence="2">2.7.7.7</ecNumber>
    </recommendedName>
</protein>
<dbReference type="InterPro" id="IPR043502">
    <property type="entry name" value="DNA/RNA_pol_sf"/>
</dbReference>
<evidence type="ECO:0000256" key="4">
    <source>
        <dbReference type="ARBA" id="ARBA00022695"/>
    </source>
</evidence>
<organism evidence="10 11">
    <name type="scientific">Vigna unguiculata</name>
    <name type="common">Cowpea</name>
    <dbReference type="NCBI Taxonomy" id="3917"/>
    <lineage>
        <taxon>Eukaryota</taxon>
        <taxon>Viridiplantae</taxon>
        <taxon>Streptophyta</taxon>
        <taxon>Embryophyta</taxon>
        <taxon>Tracheophyta</taxon>
        <taxon>Spermatophyta</taxon>
        <taxon>Magnoliopsida</taxon>
        <taxon>eudicotyledons</taxon>
        <taxon>Gunneridae</taxon>
        <taxon>Pentapetalae</taxon>
        <taxon>rosids</taxon>
        <taxon>fabids</taxon>
        <taxon>Fabales</taxon>
        <taxon>Fabaceae</taxon>
        <taxon>Papilionoideae</taxon>
        <taxon>50 kb inversion clade</taxon>
        <taxon>NPAAA clade</taxon>
        <taxon>indigoferoid/millettioid clade</taxon>
        <taxon>Phaseoleae</taxon>
        <taxon>Vigna</taxon>
    </lineage>
</organism>
<dbReference type="Gramene" id="VigunL004001.1.v1.2">
    <property type="protein sequence ID" value="VigunL004001.1.v1.2.CDS.1"/>
    <property type="gene ID" value="VigunL004001.v1.2"/>
</dbReference>
<feature type="domain" description="DNA-directed DNA polymerase family B mitochondria/virus" evidence="9">
    <location>
        <begin position="2"/>
        <end position="122"/>
    </location>
</feature>
<evidence type="ECO:0000313" key="11">
    <source>
        <dbReference type="Proteomes" id="UP000501690"/>
    </source>
</evidence>
<proteinExistence type="inferred from homology"/>
<evidence type="ECO:0000259" key="9">
    <source>
        <dbReference type="Pfam" id="PF03175"/>
    </source>
</evidence>
<evidence type="ECO:0000256" key="3">
    <source>
        <dbReference type="ARBA" id="ARBA00022679"/>
    </source>
</evidence>
<dbReference type="Gramene" id="VigunL074550.1.v1.2">
    <property type="protein sequence ID" value="VigunL074550.1.v1.2.CDS.1"/>
    <property type="gene ID" value="VigunL074550.v1.2"/>
</dbReference>
<evidence type="ECO:0000256" key="5">
    <source>
        <dbReference type="ARBA" id="ARBA00022705"/>
    </source>
</evidence>